<comment type="caution">
    <text evidence="3">The sequence shown here is derived from an EMBL/GenBank/DDBJ whole genome shotgun (WGS) entry which is preliminary data.</text>
</comment>
<dbReference type="SUPFAM" id="SSF69304">
    <property type="entry name" value="Tricorn protease N-terminal domain"/>
    <property type="match status" value="1"/>
</dbReference>
<evidence type="ECO:0008006" key="5">
    <source>
        <dbReference type="Google" id="ProtNLM"/>
    </source>
</evidence>
<dbReference type="EMBL" id="VIWZ01000001">
    <property type="protein sequence ID" value="TWG14942.1"/>
    <property type="molecule type" value="Genomic_DNA"/>
</dbReference>
<gene>
    <name evidence="3" type="ORF">FHU34_11244</name>
</gene>
<evidence type="ECO:0000313" key="3">
    <source>
        <dbReference type="EMBL" id="TWG14942.1"/>
    </source>
</evidence>
<accession>A0A561VTK1</accession>
<evidence type="ECO:0000313" key="4">
    <source>
        <dbReference type="Proteomes" id="UP000317685"/>
    </source>
</evidence>
<keyword evidence="4" id="KW-1185">Reference proteome</keyword>
<organism evidence="3 4">
    <name type="scientific">Micromonospora taraxaci</name>
    <dbReference type="NCBI Taxonomy" id="1316803"/>
    <lineage>
        <taxon>Bacteria</taxon>
        <taxon>Bacillati</taxon>
        <taxon>Actinomycetota</taxon>
        <taxon>Actinomycetes</taxon>
        <taxon>Micromonosporales</taxon>
        <taxon>Micromonosporaceae</taxon>
        <taxon>Micromonospora</taxon>
    </lineage>
</organism>
<feature type="region of interest" description="Disordered" evidence="1">
    <location>
        <begin position="37"/>
        <end position="74"/>
    </location>
</feature>
<dbReference type="AlphaFoldDB" id="A0A561VTK1"/>
<dbReference type="InterPro" id="IPR011042">
    <property type="entry name" value="6-blade_b-propeller_TolB-like"/>
</dbReference>
<feature type="chain" id="PRO_5039378407" description="WD40 repeat protein" evidence="2">
    <location>
        <begin position="32"/>
        <end position="369"/>
    </location>
</feature>
<protein>
    <recommendedName>
        <fullName evidence="5">WD40 repeat protein</fullName>
    </recommendedName>
</protein>
<dbReference type="Gene3D" id="2.120.10.30">
    <property type="entry name" value="TolB, C-terminal domain"/>
    <property type="match status" value="1"/>
</dbReference>
<proteinExistence type="predicted"/>
<name>A0A561VTK1_9ACTN</name>
<feature type="signal peptide" evidence="2">
    <location>
        <begin position="1"/>
        <end position="31"/>
    </location>
</feature>
<reference evidence="3 4" key="1">
    <citation type="submission" date="2019-06" db="EMBL/GenBank/DDBJ databases">
        <title>Sequencing the genomes of 1000 actinobacteria strains.</title>
        <authorList>
            <person name="Klenk H.-P."/>
        </authorList>
    </citation>
    <scope>NUCLEOTIDE SEQUENCE [LARGE SCALE GENOMIC DNA]</scope>
    <source>
        <strain evidence="3 4">DSM 45885</strain>
    </source>
</reference>
<dbReference type="OrthoDB" id="3361126at2"/>
<sequence>MNLGPFTQPARRSRVLVGTAALLFLTLGTTACGSAGPDRASAPAGNGGAVPATSDTSVGGAGGSGSDAAPVTAAPAAPAVGSSQWPQLTWYTAQEYGQKQNDPARIWRRTSDGSWQVVREGSPGNGTAAGQIAVAPDGRRAAWVEASAQRLVISDFDGTNQRAIPTQGQQTCAPSWLDSDRVLFGLGRDKVWTIVAVNADGTGRTVVATRQASCPTVSAGWIAQFTDRVVRVRDERGAERSITPSVPRGLVIDGVAGISRDGRSLVISTHVPNAGECGCGWRFRAYRVDAASGKVTELTPLERAWSEPTGHGQAVEAVALADGGLVVQVNTATPADDAPAYRLVRYGADGRVQTSAAVPVGQPWGGLLG</sequence>
<keyword evidence="2" id="KW-0732">Signal</keyword>
<evidence type="ECO:0000256" key="2">
    <source>
        <dbReference type="SAM" id="SignalP"/>
    </source>
</evidence>
<evidence type="ECO:0000256" key="1">
    <source>
        <dbReference type="SAM" id="MobiDB-lite"/>
    </source>
</evidence>
<dbReference type="GeneID" id="300125900"/>
<dbReference type="RefSeq" id="WP_145778301.1">
    <property type="nucleotide sequence ID" value="NZ_VIWZ01000001.1"/>
</dbReference>
<dbReference type="Proteomes" id="UP000317685">
    <property type="component" value="Unassembled WGS sequence"/>
</dbReference>